<comment type="caution">
    <text evidence="3">The sequence shown here is derived from an EMBL/GenBank/DDBJ whole genome shotgun (WGS) entry which is preliminary data.</text>
</comment>
<dbReference type="GO" id="GO:0032259">
    <property type="term" value="P:methylation"/>
    <property type="evidence" value="ECO:0007669"/>
    <property type="project" value="UniProtKB-KW"/>
</dbReference>
<dbReference type="Pfam" id="PF13847">
    <property type="entry name" value="Methyltransf_31"/>
    <property type="match status" value="1"/>
</dbReference>
<keyword evidence="1" id="KW-0808">Transferase</keyword>
<evidence type="ECO:0000313" key="3">
    <source>
        <dbReference type="EMBL" id="MBU5672073.1"/>
    </source>
</evidence>
<proteinExistence type="predicted"/>
<accession>A0ABS6FRR0</accession>
<feature type="domain" description="Methyltransferase" evidence="2">
    <location>
        <begin position="40"/>
        <end position="146"/>
    </location>
</feature>
<name>A0ABS6FRR0_9BACL</name>
<organism evidence="3 4">
    <name type="scientific">Paenibacillus brevis</name>
    <dbReference type="NCBI Taxonomy" id="2841508"/>
    <lineage>
        <taxon>Bacteria</taxon>
        <taxon>Bacillati</taxon>
        <taxon>Bacillota</taxon>
        <taxon>Bacilli</taxon>
        <taxon>Bacillales</taxon>
        <taxon>Paenibacillaceae</taxon>
        <taxon>Paenibacillus</taxon>
    </lineage>
</organism>
<dbReference type="InterPro" id="IPR025714">
    <property type="entry name" value="Methyltranfer_dom"/>
</dbReference>
<dbReference type="Proteomes" id="UP000743001">
    <property type="component" value="Unassembled WGS sequence"/>
</dbReference>
<reference evidence="3 4" key="1">
    <citation type="submission" date="2021-06" db="EMBL/GenBank/DDBJ databases">
        <authorList>
            <person name="Sun Q."/>
            <person name="Li D."/>
        </authorList>
    </citation>
    <scope>NUCLEOTIDE SEQUENCE [LARGE SCALE GENOMIC DNA]</scope>
    <source>
        <strain evidence="3 4">MSJ-6</strain>
    </source>
</reference>
<evidence type="ECO:0000256" key="1">
    <source>
        <dbReference type="ARBA" id="ARBA00022679"/>
    </source>
</evidence>
<dbReference type="CDD" id="cd02440">
    <property type="entry name" value="AdoMet_MTases"/>
    <property type="match status" value="1"/>
</dbReference>
<evidence type="ECO:0000259" key="2">
    <source>
        <dbReference type="Pfam" id="PF13847"/>
    </source>
</evidence>
<gene>
    <name evidence="3" type="ORF">KQJ23_09590</name>
</gene>
<dbReference type="RefSeq" id="WP_216478619.1">
    <property type="nucleotide sequence ID" value="NZ_JAHLQJ010000007.1"/>
</dbReference>
<dbReference type="EMBL" id="JAHLQJ010000007">
    <property type="protein sequence ID" value="MBU5672073.1"/>
    <property type="molecule type" value="Genomic_DNA"/>
</dbReference>
<protein>
    <submittedName>
        <fullName evidence="3">Class I SAM-dependent methyltransferase</fullName>
    </submittedName>
</protein>
<keyword evidence="4" id="KW-1185">Reference proteome</keyword>
<evidence type="ECO:0000313" key="4">
    <source>
        <dbReference type="Proteomes" id="UP000743001"/>
    </source>
</evidence>
<sequence>MSEYYWDNKIDYLKNTRWLYYNDDYLQFLVRDVWKVSRPVSVIDYGCGFGYLGLKLLPLFPKGTTYTGIDQGEQLIQEAKGIFSNLPYQTEFIVRNIETEPAAELEQEYDIAVSHAFLLHMNDPEKILEQLISNVKEGGRVICFEPHWIGSMANYHLEGTKQSGIIRLGILQKLFEEDRMHKGKDGNIGMRLPILMSQLGLKNVECRISDKVNFLDQNMAEQPKRHLYHSLKEEGIGQEPADSTEMMDSLMSRGLSLAEATEQYNAELTFSSAFHESSWLAYAAGMKISFGTVQ</sequence>
<dbReference type="PANTHER" id="PTHR43861:SF3">
    <property type="entry name" value="PUTATIVE (AFU_ORTHOLOGUE AFUA_2G14390)-RELATED"/>
    <property type="match status" value="1"/>
</dbReference>
<keyword evidence="3" id="KW-0489">Methyltransferase</keyword>
<dbReference type="GO" id="GO:0008168">
    <property type="term" value="F:methyltransferase activity"/>
    <property type="evidence" value="ECO:0007669"/>
    <property type="project" value="UniProtKB-KW"/>
</dbReference>
<dbReference type="PANTHER" id="PTHR43861">
    <property type="entry name" value="TRANS-ACONITATE 2-METHYLTRANSFERASE-RELATED"/>
    <property type="match status" value="1"/>
</dbReference>